<evidence type="ECO:0000256" key="1">
    <source>
        <dbReference type="SAM" id="Phobius"/>
    </source>
</evidence>
<accession>A0A955RPU6</accession>
<protein>
    <submittedName>
        <fullName evidence="2">TIGR00341 family protein</fullName>
    </submittedName>
</protein>
<organism evidence="2 3">
    <name type="scientific">candidate division WWE3 bacterium</name>
    <dbReference type="NCBI Taxonomy" id="2053526"/>
    <lineage>
        <taxon>Bacteria</taxon>
        <taxon>Katanobacteria</taxon>
    </lineage>
</organism>
<dbReference type="Pfam" id="PF04087">
    <property type="entry name" value="DUF389"/>
    <property type="match status" value="1"/>
</dbReference>
<feature type="transmembrane region" description="Helical" evidence="1">
    <location>
        <begin position="31"/>
        <end position="48"/>
    </location>
</feature>
<feature type="transmembrane region" description="Helical" evidence="1">
    <location>
        <begin position="54"/>
        <end position="77"/>
    </location>
</feature>
<dbReference type="PANTHER" id="PTHR20992:SF9">
    <property type="entry name" value="AT15442P-RELATED"/>
    <property type="match status" value="1"/>
</dbReference>
<dbReference type="Proteomes" id="UP000701698">
    <property type="component" value="Unassembled WGS sequence"/>
</dbReference>
<reference evidence="2" key="1">
    <citation type="submission" date="2020-04" db="EMBL/GenBank/DDBJ databases">
        <authorList>
            <person name="Zhang T."/>
        </authorList>
    </citation>
    <scope>NUCLEOTIDE SEQUENCE</scope>
    <source>
        <strain evidence="2">HKST-UBA01</strain>
    </source>
</reference>
<dbReference type="EMBL" id="JAGQKX010000008">
    <property type="protein sequence ID" value="MCA9389893.1"/>
    <property type="molecule type" value="Genomic_DNA"/>
</dbReference>
<feature type="transmembrane region" description="Helical" evidence="1">
    <location>
        <begin position="150"/>
        <end position="171"/>
    </location>
</feature>
<sequence length="229" mass="24679">MTNGNNHIEETQDRRAVVHDLIQESHIGKDFYFLLIVSTLITTLGLSLGNGAVIIGGMLIAPLLSPILALGLGIVTANQESLIRSTLTIIKSVGIVLVLSIVTSFIVGIYSPNNPEIVSRIRPSLPYVYIAFLSGIAATYSWAKPKLSATLPGVAVVVALLPPLCTTGIGISEINRDIVAGSFQLFLINLLGIASSAAIVFSLLGYHQMRWIEKKEIDKEKEETETKVK</sequence>
<dbReference type="AlphaFoldDB" id="A0A955RPU6"/>
<gene>
    <name evidence="2" type="ORF">KC571_00660</name>
</gene>
<proteinExistence type="predicted"/>
<dbReference type="PANTHER" id="PTHR20992">
    <property type="entry name" value="AT15442P-RELATED"/>
    <property type="match status" value="1"/>
</dbReference>
<keyword evidence="1" id="KW-0472">Membrane</keyword>
<dbReference type="NCBIfam" id="TIGR00341">
    <property type="entry name" value="TIGR00341 family protein"/>
    <property type="match status" value="1"/>
</dbReference>
<dbReference type="InterPro" id="IPR005240">
    <property type="entry name" value="DUF389"/>
</dbReference>
<keyword evidence="1" id="KW-0812">Transmembrane</keyword>
<feature type="transmembrane region" description="Helical" evidence="1">
    <location>
        <begin position="89"/>
        <end position="112"/>
    </location>
</feature>
<evidence type="ECO:0000313" key="2">
    <source>
        <dbReference type="EMBL" id="MCA9389893.1"/>
    </source>
</evidence>
<evidence type="ECO:0000313" key="3">
    <source>
        <dbReference type="Proteomes" id="UP000701698"/>
    </source>
</evidence>
<feature type="transmembrane region" description="Helical" evidence="1">
    <location>
        <begin position="183"/>
        <end position="206"/>
    </location>
</feature>
<name>A0A955RPU6_UNCKA</name>
<reference evidence="2" key="2">
    <citation type="journal article" date="2021" name="Microbiome">
        <title>Successional dynamics and alternative stable states in a saline activated sludge microbial community over 9 years.</title>
        <authorList>
            <person name="Wang Y."/>
            <person name="Ye J."/>
            <person name="Ju F."/>
            <person name="Liu L."/>
            <person name="Boyd J.A."/>
            <person name="Deng Y."/>
            <person name="Parks D.H."/>
            <person name="Jiang X."/>
            <person name="Yin X."/>
            <person name="Woodcroft B.J."/>
            <person name="Tyson G.W."/>
            <person name="Hugenholtz P."/>
            <person name="Polz M.F."/>
            <person name="Zhang T."/>
        </authorList>
    </citation>
    <scope>NUCLEOTIDE SEQUENCE</scope>
    <source>
        <strain evidence="2">HKST-UBA01</strain>
    </source>
</reference>
<feature type="transmembrane region" description="Helical" evidence="1">
    <location>
        <begin position="124"/>
        <end position="143"/>
    </location>
</feature>
<comment type="caution">
    <text evidence="2">The sequence shown here is derived from an EMBL/GenBank/DDBJ whole genome shotgun (WGS) entry which is preliminary data.</text>
</comment>
<keyword evidence="1" id="KW-1133">Transmembrane helix</keyword>